<evidence type="ECO:0000256" key="1">
    <source>
        <dbReference type="ARBA" id="ARBA00022962"/>
    </source>
</evidence>
<dbReference type="GO" id="GO:0005829">
    <property type="term" value="C:cytosol"/>
    <property type="evidence" value="ECO:0007669"/>
    <property type="project" value="TreeGrafter"/>
</dbReference>
<dbReference type="AlphaFoldDB" id="A0A4R2LGJ8"/>
<dbReference type="CDD" id="cd01743">
    <property type="entry name" value="GATase1_Anthranilate_Synthase"/>
    <property type="match status" value="1"/>
</dbReference>
<dbReference type="PANTHER" id="PTHR43418:SF4">
    <property type="entry name" value="MULTIFUNCTIONAL TRYPTOPHAN BIOSYNTHESIS PROTEIN"/>
    <property type="match status" value="1"/>
</dbReference>
<dbReference type="EMBL" id="SLXA01000011">
    <property type="protein sequence ID" value="TCO83890.1"/>
    <property type="molecule type" value="Genomic_DNA"/>
</dbReference>
<dbReference type="GO" id="GO:0004049">
    <property type="term" value="F:anthranilate synthase activity"/>
    <property type="evidence" value="ECO:0007669"/>
    <property type="project" value="TreeGrafter"/>
</dbReference>
<dbReference type="GO" id="GO:0000162">
    <property type="term" value="P:L-tryptophan biosynthetic process"/>
    <property type="evidence" value="ECO:0007669"/>
    <property type="project" value="TreeGrafter"/>
</dbReference>
<dbReference type="RefSeq" id="WP_132092834.1">
    <property type="nucleotide sequence ID" value="NZ_JANKAQ010000012.1"/>
</dbReference>
<feature type="domain" description="Glutamine amidotransferase" evidence="2">
    <location>
        <begin position="3"/>
        <end position="186"/>
    </location>
</feature>
<dbReference type="NCBIfam" id="TIGR00566">
    <property type="entry name" value="trpG_papA"/>
    <property type="match status" value="1"/>
</dbReference>
<dbReference type="Pfam" id="PF00117">
    <property type="entry name" value="GATase"/>
    <property type="match status" value="1"/>
</dbReference>
<dbReference type="PRINTS" id="PR00097">
    <property type="entry name" value="ANTSNTHASEII"/>
</dbReference>
<keyword evidence="4" id="KW-1185">Reference proteome</keyword>
<organism evidence="3 4">
    <name type="scientific">Frisingicoccus caecimuris</name>
    <dbReference type="NCBI Taxonomy" id="1796636"/>
    <lineage>
        <taxon>Bacteria</taxon>
        <taxon>Bacillati</taxon>
        <taxon>Bacillota</taxon>
        <taxon>Clostridia</taxon>
        <taxon>Lachnospirales</taxon>
        <taxon>Lachnospiraceae</taxon>
        <taxon>Frisingicoccus</taxon>
    </lineage>
</organism>
<reference evidence="3 4" key="1">
    <citation type="submission" date="2019-03" db="EMBL/GenBank/DDBJ databases">
        <title>Genomic Encyclopedia of Type Strains, Phase IV (KMG-IV): sequencing the most valuable type-strain genomes for metagenomic binning, comparative biology and taxonomic classification.</title>
        <authorList>
            <person name="Goeker M."/>
        </authorList>
    </citation>
    <scope>NUCLEOTIDE SEQUENCE [LARGE SCALE GENOMIC DNA]</scope>
    <source>
        <strain evidence="3 4">DSM 28559</strain>
    </source>
</reference>
<evidence type="ECO:0000313" key="4">
    <source>
        <dbReference type="Proteomes" id="UP000295711"/>
    </source>
</evidence>
<dbReference type="InterPro" id="IPR017926">
    <property type="entry name" value="GATASE"/>
</dbReference>
<dbReference type="InterPro" id="IPR029062">
    <property type="entry name" value="Class_I_gatase-like"/>
</dbReference>
<proteinExistence type="predicted"/>
<dbReference type="InterPro" id="IPR050472">
    <property type="entry name" value="Anth_synth/Amidotransfase"/>
</dbReference>
<dbReference type="PROSITE" id="PS51273">
    <property type="entry name" value="GATASE_TYPE_1"/>
    <property type="match status" value="1"/>
</dbReference>
<dbReference type="Gene3D" id="3.40.50.880">
    <property type="match status" value="1"/>
</dbReference>
<dbReference type="PRINTS" id="PR00099">
    <property type="entry name" value="CPSGATASE"/>
</dbReference>
<dbReference type="OrthoDB" id="9804328at2"/>
<keyword evidence="1" id="KW-0315">Glutamine amidotransferase</keyword>
<protein>
    <submittedName>
        <fullName evidence="3">Anthranilate synthase component 2</fullName>
    </submittedName>
</protein>
<evidence type="ECO:0000259" key="2">
    <source>
        <dbReference type="Pfam" id="PF00117"/>
    </source>
</evidence>
<dbReference type="PRINTS" id="PR00096">
    <property type="entry name" value="GATASE"/>
</dbReference>
<dbReference type="SUPFAM" id="SSF52317">
    <property type="entry name" value="Class I glutamine amidotransferase-like"/>
    <property type="match status" value="1"/>
</dbReference>
<dbReference type="InterPro" id="IPR006221">
    <property type="entry name" value="TrpG/PapA_dom"/>
</dbReference>
<evidence type="ECO:0000313" key="3">
    <source>
        <dbReference type="EMBL" id="TCO83890.1"/>
    </source>
</evidence>
<gene>
    <name evidence="3" type="ORF">EV212_11142</name>
</gene>
<dbReference type="FunFam" id="3.40.50.880:FF:000003">
    <property type="entry name" value="Anthranilate synthase component II"/>
    <property type="match status" value="1"/>
</dbReference>
<dbReference type="Proteomes" id="UP000295711">
    <property type="component" value="Unassembled WGS sequence"/>
</dbReference>
<accession>A0A4R2LGJ8</accession>
<dbReference type="PANTHER" id="PTHR43418">
    <property type="entry name" value="MULTIFUNCTIONAL TRYPTOPHAN BIOSYNTHESIS PROTEIN-RELATED"/>
    <property type="match status" value="1"/>
</dbReference>
<comment type="caution">
    <text evidence="3">The sequence shown here is derived from an EMBL/GenBank/DDBJ whole genome shotgun (WGS) entry which is preliminary data.</text>
</comment>
<name>A0A4R2LGJ8_9FIRM</name>
<sequence>MLLLIDNYDSFSYNLVQMAGSIRPDIKVVRNDAMTVEEAFGMKPSHIILSPGPGHPKAAGICEELVKKAAGTMPILGVCLGHQSICEAFGAEIAHARYLMHGKQSRIRISNENPIFKGLDREEAVARYHSLVAAPETMPTCLEVIGEDAQGEIMAVAHREYPIFGLQFHPESILTPHGRQIMENFLSL</sequence>